<evidence type="ECO:0000259" key="2">
    <source>
        <dbReference type="Pfam" id="PF03372"/>
    </source>
</evidence>
<feature type="transmembrane region" description="Helical" evidence="1">
    <location>
        <begin position="61"/>
        <end position="79"/>
    </location>
</feature>
<keyword evidence="1" id="KW-0472">Membrane</keyword>
<evidence type="ECO:0000256" key="1">
    <source>
        <dbReference type="SAM" id="Phobius"/>
    </source>
</evidence>
<dbReference type="Proteomes" id="UP000049455">
    <property type="component" value="Unassembled WGS sequence"/>
</dbReference>
<dbReference type="InterPro" id="IPR005135">
    <property type="entry name" value="Endo/exonuclease/phosphatase"/>
</dbReference>
<dbReference type="Pfam" id="PF03372">
    <property type="entry name" value="Exo_endo_phos"/>
    <property type="match status" value="1"/>
</dbReference>
<feature type="domain" description="Endonuclease/exonuclease/phosphatase" evidence="2">
    <location>
        <begin position="109"/>
        <end position="317"/>
    </location>
</feature>
<keyword evidence="1" id="KW-0812">Transmembrane</keyword>
<name>A0A0M7B6B1_9RHOB</name>
<reference evidence="3 4" key="1">
    <citation type="submission" date="2015-09" db="EMBL/GenBank/DDBJ databases">
        <authorList>
            <person name="Jackson K.R."/>
            <person name="Lunt B.L."/>
            <person name="Fisher J.N.B."/>
            <person name="Gardner A.V."/>
            <person name="Bailey M.E."/>
            <person name="Deus L.M."/>
            <person name="Earl A.S."/>
            <person name="Gibby P.D."/>
            <person name="Hartmann K.A."/>
            <person name="Liu J.E."/>
            <person name="Manci A.M."/>
            <person name="Nielsen D.A."/>
            <person name="Solomon M.B."/>
            <person name="Breakwell D.P."/>
            <person name="Burnett S.H."/>
            <person name="Grose J.H."/>
        </authorList>
    </citation>
    <scope>NUCLEOTIDE SEQUENCE [LARGE SCALE GENOMIC DNA]</scope>
    <source>
        <strain evidence="3 4">CECT 7799</strain>
    </source>
</reference>
<gene>
    <name evidence="3" type="ORF">JSE7799_00434</name>
</gene>
<dbReference type="Gene3D" id="3.60.10.10">
    <property type="entry name" value="Endonuclease/exonuclease/phosphatase"/>
    <property type="match status" value="1"/>
</dbReference>
<evidence type="ECO:0000313" key="3">
    <source>
        <dbReference type="EMBL" id="CUH18338.1"/>
    </source>
</evidence>
<sequence>MRAARFLVGLTLFVAVAASFLPLVETNVWWVRYLDFPRVQFAVALLVLTALLIATGGARRAWGLVAVVLGLAALGYHAYKLHPYTTLVAPMAEAEPVCAEGDRLDLMVANVQQSNETSEALFRMVEKVDPDVFVVLETDPWWDAALTEMDGRFPYKAQFVPEGEDTGAFGMHLLSRHPLIGSETIFYFGNDTPTILADIALPGGAPVQVVAVHPRPPLYWSQPTTMRDAHLLTAALEARASEAPTVVAGDLNAVPWERTLRRAMRIGELLDPRVGRGLYPTYDVQSWLMSWPLDQVLFEDRFALSKWLVLPSFGSDHAPVLAGLCLAPDLADRQNAPPLEAGDLEEAERSIAAARRMNE</sequence>
<dbReference type="SUPFAM" id="SSF56219">
    <property type="entry name" value="DNase I-like"/>
    <property type="match status" value="1"/>
</dbReference>
<dbReference type="GO" id="GO:0003824">
    <property type="term" value="F:catalytic activity"/>
    <property type="evidence" value="ECO:0007669"/>
    <property type="project" value="InterPro"/>
</dbReference>
<organism evidence="3 4">
    <name type="scientific">Jannaschia seosinensis</name>
    <dbReference type="NCBI Taxonomy" id="313367"/>
    <lineage>
        <taxon>Bacteria</taxon>
        <taxon>Pseudomonadati</taxon>
        <taxon>Pseudomonadota</taxon>
        <taxon>Alphaproteobacteria</taxon>
        <taxon>Rhodobacterales</taxon>
        <taxon>Roseobacteraceae</taxon>
        <taxon>Jannaschia</taxon>
    </lineage>
</organism>
<dbReference type="RefSeq" id="WP_055662138.1">
    <property type="nucleotide sequence ID" value="NZ_CYPR01000020.1"/>
</dbReference>
<protein>
    <recommendedName>
        <fullName evidence="2">Endonuclease/exonuclease/phosphatase domain-containing protein</fullName>
    </recommendedName>
</protein>
<dbReference type="EMBL" id="CYPR01000020">
    <property type="protein sequence ID" value="CUH18338.1"/>
    <property type="molecule type" value="Genomic_DNA"/>
</dbReference>
<accession>A0A0M7B6B1</accession>
<dbReference type="InterPro" id="IPR036691">
    <property type="entry name" value="Endo/exonu/phosph_ase_sf"/>
</dbReference>
<keyword evidence="4" id="KW-1185">Reference proteome</keyword>
<dbReference type="AlphaFoldDB" id="A0A0M7B6B1"/>
<feature type="transmembrane region" description="Helical" evidence="1">
    <location>
        <begin position="36"/>
        <end position="54"/>
    </location>
</feature>
<proteinExistence type="predicted"/>
<dbReference type="OrthoDB" id="9796594at2"/>
<evidence type="ECO:0000313" key="4">
    <source>
        <dbReference type="Proteomes" id="UP000049455"/>
    </source>
</evidence>
<keyword evidence="1" id="KW-1133">Transmembrane helix</keyword>